<protein>
    <submittedName>
        <fullName evidence="1">Uncharacterized protein</fullName>
    </submittedName>
</protein>
<organism evidence="1 2">
    <name type="scientific">Cichorium intybus</name>
    <name type="common">Chicory</name>
    <dbReference type="NCBI Taxonomy" id="13427"/>
    <lineage>
        <taxon>Eukaryota</taxon>
        <taxon>Viridiplantae</taxon>
        <taxon>Streptophyta</taxon>
        <taxon>Embryophyta</taxon>
        <taxon>Tracheophyta</taxon>
        <taxon>Spermatophyta</taxon>
        <taxon>Magnoliopsida</taxon>
        <taxon>eudicotyledons</taxon>
        <taxon>Gunneridae</taxon>
        <taxon>Pentapetalae</taxon>
        <taxon>asterids</taxon>
        <taxon>campanulids</taxon>
        <taxon>Asterales</taxon>
        <taxon>Asteraceae</taxon>
        <taxon>Cichorioideae</taxon>
        <taxon>Cichorieae</taxon>
        <taxon>Cichoriinae</taxon>
        <taxon>Cichorium</taxon>
    </lineage>
</organism>
<evidence type="ECO:0000313" key="1">
    <source>
        <dbReference type="EMBL" id="KAI3737914.1"/>
    </source>
</evidence>
<dbReference type="Proteomes" id="UP001055811">
    <property type="component" value="Linkage Group LG05"/>
</dbReference>
<evidence type="ECO:0000313" key="2">
    <source>
        <dbReference type="Proteomes" id="UP001055811"/>
    </source>
</evidence>
<proteinExistence type="predicted"/>
<reference evidence="1 2" key="2">
    <citation type="journal article" date="2022" name="Mol. Ecol. Resour.">
        <title>The genomes of chicory, endive, great burdock and yacon provide insights into Asteraceae paleo-polyploidization history and plant inulin production.</title>
        <authorList>
            <person name="Fan W."/>
            <person name="Wang S."/>
            <person name="Wang H."/>
            <person name="Wang A."/>
            <person name="Jiang F."/>
            <person name="Liu H."/>
            <person name="Zhao H."/>
            <person name="Xu D."/>
            <person name="Zhang Y."/>
        </authorList>
    </citation>
    <scope>NUCLEOTIDE SEQUENCE [LARGE SCALE GENOMIC DNA]</scope>
    <source>
        <strain evidence="2">cv. Punajuju</strain>
        <tissue evidence="1">Leaves</tissue>
    </source>
</reference>
<keyword evidence="2" id="KW-1185">Reference proteome</keyword>
<gene>
    <name evidence="1" type="ORF">L2E82_27929</name>
</gene>
<sequence length="130" mass="14200">MAMRVSRIPVVGGGRVDGYDSIKYRNGMNLNGFLVENQSLKGEASGILDGGGKIRGLKRSYLIIIASSVGVFAGRRVFTTAAKEATQQQNEEDEGNRRTPQMKDHLKDVVKPRVPVSLPPLTNNGDKFQI</sequence>
<name>A0ACB9CUE1_CICIN</name>
<accession>A0ACB9CUE1</accession>
<reference evidence="2" key="1">
    <citation type="journal article" date="2022" name="Mol. Ecol. Resour.">
        <title>The genomes of chicory, endive, great burdock and yacon provide insights into Asteraceae palaeo-polyploidization history and plant inulin production.</title>
        <authorList>
            <person name="Fan W."/>
            <person name="Wang S."/>
            <person name="Wang H."/>
            <person name="Wang A."/>
            <person name="Jiang F."/>
            <person name="Liu H."/>
            <person name="Zhao H."/>
            <person name="Xu D."/>
            <person name="Zhang Y."/>
        </authorList>
    </citation>
    <scope>NUCLEOTIDE SEQUENCE [LARGE SCALE GENOMIC DNA]</scope>
    <source>
        <strain evidence="2">cv. Punajuju</strain>
    </source>
</reference>
<dbReference type="EMBL" id="CM042013">
    <property type="protein sequence ID" value="KAI3737914.1"/>
    <property type="molecule type" value="Genomic_DNA"/>
</dbReference>
<comment type="caution">
    <text evidence="1">The sequence shown here is derived from an EMBL/GenBank/DDBJ whole genome shotgun (WGS) entry which is preliminary data.</text>
</comment>